<organism evidence="2 3">
    <name type="scientific">Magallana gigas</name>
    <name type="common">Pacific oyster</name>
    <name type="synonym">Crassostrea gigas</name>
    <dbReference type="NCBI Taxonomy" id="29159"/>
    <lineage>
        <taxon>Eukaryota</taxon>
        <taxon>Metazoa</taxon>
        <taxon>Spiralia</taxon>
        <taxon>Lophotrochozoa</taxon>
        <taxon>Mollusca</taxon>
        <taxon>Bivalvia</taxon>
        <taxon>Autobranchia</taxon>
        <taxon>Pteriomorphia</taxon>
        <taxon>Ostreida</taxon>
        <taxon>Ostreoidea</taxon>
        <taxon>Ostreidae</taxon>
        <taxon>Magallana</taxon>
    </lineage>
</organism>
<reference evidence="2" key="1">
    <citation type="submission" date="2022-08" db="UniProtKB">
        <authorList>
            <consortium name="EnsemblMetazoa"/>
        </authorList>
    </citation>
    <scope>IDENTIFICATION</scope>
    <source>
        <strain evidence="2">05x7-T-G4-1.051#20</strain>
    </source>
</reference>
<keyword evidence="3" id="KW-1185">Reference proteome</keyword>
<proteinExistence type="predicted"/>
<evidence type="ECO:0000256" key="1">
    <source>
        <dbReference type="SAM" id="MobiDB-lite"/>
    </source>
</evidence>
<sequence length="100" mass="11328">MGTFLTAFDNGYISKFSGKSLDEIACEDIYSNDDDDNDDDDDVGKERARKKKTGPKPSKLPTGKSTRVLFQSICHNTNTMNLKILMLKNFLHFQSMIFVI</sequence>
<evidence type="ECO:0000313" key="2">
    <source>
        <dbReference type="EnsemblMetazoa" id="G30412.1:cds"/>
    </source>
</evidence>
<protein>
    <submittedName>
        <fullName evidence="2">Uncharacterized protein</fullName>
    </submittedName>
</protein>
<feature type="compositionally biased region" description="Acidic residues" evidence="1">
    <location>
        <begin position="30"/>
        <end position="43"/>
    </location>
</feature>
<dbReference type="EnsemblMetazoa" id="G30412.1">
    <property type="protein sequence ID" value="G30412.1:cds"/>
    <property type="gene ID" value="G30412"/>
</dbReference>
<evidence type="ECO:0000313" key="3">
    <source>
        <dbReference type="Proteomes" id="UP000005408"/>
    </source>
</evidence>
<accession>A0A8W8LWA5</accession>
<dbReference type="Proteomes" id="UP000005408">
    <property type="component" value="Unassembled WGS sequence"/>
</dbReference>
<dbReference type="AlphaFoldDB" id="A0A8W8LWA5"/>
<feature type="region of interest" description="Disordered" evidence="1">
    <location>
        <begin position="30"/>
        <end position="64"/>
    </location>
</feature>
<name>A0A8W8LWA5_MAGGI</name>